<sequence>MLGRRANRKPPRMARLLATIMTVPKWTVACRKGSITGPTLCGAWLPSPRTGPMKRWLGSWLTQGTAVRRPRPTSTCTSPSTTCSKKRGGRHPTWFPTRTTSTPTRSPRVRGRRNPDCRVATAG</sequence>
<feature type="compositionally biased region" description="Low complexity" evidence="1">
    <location>
        <begin position="92"/>
        <end position="106"/>
    </location>
</feature>
<protein>
    <submittedName>
        <fullName evidence="2">Uncharacterized protein</fullName>
    </submittedName>
</protein>
<feature type="region of interest" description="Disordered" evidence="1">
    <location>
        <begin position="63"/>
        <end position="123"/>
    </location>
</feature>
<evidence type="ECO:0000313" key="2">
    <source>
        <dbReference type="EMBL" id="MXU91538.1"/>
    </source>
</evidence>
<organism evidence="2">
    <name type="scientific">Ixodes ricinus</name>
    <name type="common">Common tick</name>
    <name type="synonym">Acarus ricinus</name>
    <dbReference type="NCBI Taxonomy" id="34613"/>
    <lineage>
        <taxon>Eukaryota</taxon>
        <taxon>Metazoa</taxon>
        <taxon>Ecdysozoa</taxon>
        <taxon>Arthropoda</taxon>
        <taxon>Chelicerata</taxon>
        <taxon>Arachnida</taxon>
        <taxon>Acari</taxon>
        <taxon>Parasitiformes</taxon>
        <taxon>Ixodida</taxon>
        <taxon>Ixodoidea</taxon>
        <taxon>Ixodidae</taxon>
        <taxon>Ixodinae</taxon>
        <taxon>Ixodes</taxon>
    </lineage>
</organism>
<dbReference type="AlphaFoldDB" id="A0A6B0UQ91"/>
<feature type="compositionally biased region" description="Low complexity" evidence="1">
    <location>
        <begin position="72"/>
        <end position="83"/>
    </location>
</feature>
<reference evidence="2" key="1">
    <citation type="submission" date="2019-12" db="EMBL/GenBank/DDBJ databases">
        <title>An insight into the sialome of adult female Ixodes ricinus ticks feeding for 6 days.</title>
        <authorList>
            <person name="Perner J."/>
            <person name="Ribeiro J.M.C."/>
        </authorList>
    </citation>
    <scope>NUCLEOTIDE SEQUENCE</scope>
    <source>
        <strain evidence="2">Semi-engorged</strain>
        <tissue evidence="2">Salivary glands</tissue>
    </source>
</reference>
<accession>A0A6B0UQ91</accession>
<dbReference type="EMBL" id="GIFC01009455">
    <property type="protein sequence ID" value="MXU91538.1"/>
    <property type="molecule type" value="Transcribed_RNA"/>
</dbReference>
<name>A0A6B0UQ91_IXORI</name>
<proteinExistence type="predicted"/>
<evidence type="ECO:0000256" key="1">
    <source>
        <dbReference type="SAM" id="MobiDB-lite"/>
    </source>
</evidence>